<proteinExistence type="inferred from homology"/>
<keyword evidence="5" id="KW-0808">Transferase</keyword>
<gene>
    <name evidence="11" type="ORF">ACHAXA_011576</name>
</gene>
<evidence type="ECO:0000256" key="2">
    <source>
        <dbReference type="ARBA" id="ARBA00015190"/>
    </source>
</evidence>
<comment type="similarity">
    <text evidence="1">Belongs to the methyltransferase superfamily. Fibrillarin family.</text>
</comment>
<feature type="transmembrane region" description="Helical" evidence="10">
    <location>
        <begin position="72"/>
        <end position="94"/>
    </location>
</feature>
<evidence type="ECO:0000256" key="6">
    <source>
        <dbReference type="ARBA" id="ARBA00022884"/>
    </source>
</evidence>
<name>A0ABD3SGT2_9STRA</name>
<dbReference type="Pfam" id="PF01269">
    <property type="entry name" value="Fibrillarin"/>
    <property type="match status" value="1"/>
</dbReference>
<evidence type="ECO:0000256" key="10">
    <source>
        <dbReference type="SAM" id="Phobius"/>
    </source>
</evidence>
<dbReference type="SMART" id="SM01206">
    <property type="entry name" value="Fibrillarin"/>
    <property type="match status" value="1"/>
</dbReference>
<evidence type="ECO:0000256" key="7">
    <source>
        <dbReference type="ARBA" id="ARBA00032245"/>
    </source>
</evidence>
<comment type="caution">
    <text evidence="11">The sequence shown here is derived from an EMBL/GenBank/DDBJ whole genome shotgun (WGS) entry which is preliminary data.</text>
</comment>
<dbReference type="GO" id="GO:0003723">
    <property type="term" value="F:RNA binding"/>
    <property type="evidence" value="ECO:0007669"/>
    <property type="project" value="UniProtKB-KW"/>
</dbReference>
<protein>
    <recommendedName>
        <fullName evidence="2">rRNA 2'-O-methyltransferase fibrillarin</fullName>
    </recommendedName>
    <alternativeName>
        <fullName evidence="7">Histone-glutamine methyltransferase</fullName>
    </alternativeName>
</protein>
<dbReference type="AlphaFoldDB" id="A0ABD3SGT2"/>
<evidence type="ECO:0000256" key="5">
    <source>
        <dbReference type="ARBA" id="ARBA00022679"/>
    </source>
</evidence>
<sequence length="156" mass="16698">RGGRDGRCGGGRGVGSRRGRMKGGAKVGCVGHSQQHPGHGCYGEKRISIKSPLGPDGVSVRVWNPFRSKIEFLFLLILLSVASAILGGIDNIWIKPGAKVLYLGTLAGTSIRLVSDIIRPKGNVYAMEFLHHPGCNLLNIAKPHTNIMPIIKDTGH</sequence>
<dbReference type="PRINTS" id="PR00052">
    <property type="entry name" value="FIBRILLARIN"/>
</dbReference>
<accession>A0ABD3SGT2</accession>
<evidence type="ECO:0000256" key="3">
    <source>
        <dbReference type="ARBA" id="ARBA00022552"/>
    </source>
</evidence>
<keyword evidence="4" id="KW-0489">Methyltransferase</keyword>
<dbReference type="PANTHER" id="PTHR10335">
    <property type="entry name" value="RRNA 2-O-METHYLTRANSFERASE FIBRILLARIN"/>
    <property type="match status" value="1"/>
</dbReference>
<evidence type="ECO:0000256" key="4">
    <source>
        <dbReference type="ARBA" id="ARBA00022603"/>
    </source>
</evidence>
<dbReference type="GO" id="GO:0006364">
    <property type="term" value="P:rRNA processing"/>
    <property type="evidence" value="ECO:0007669"/>
    <property type="project" value="UniProtKB-KW"/>
</dbReference>
<feature type="region of interest" description="Disordered" evidence="9">
    <location>
        <begin position="1"/>
        <end position="31"/>
    </location>
</feature>
<dbReference type="Gene3D" id="3.40.50.150">
    <property type="entry name" value="Vaccinia Virus protein VP39"/>
    <property type="match status" value="1"/>
</dbReference>
<dbReference type="PANTHER" id="PTHR10335:SF17">
    <property type="entry name" value="FIBRILLARIN"/>
    <property type="match status" value="1"/>
</dbReference>
<dbReference type="InterPro" id="IPR029063">
    <property type="entry name" value="SAM-dependent_MTases_sf"/>
</dbReference>
<evidence type="ECO:0000313" key="11">
    <source>
        <dbReference type="EMBL" id="KAL3823789.1"/>
    </source>
</evidence>
<evidence type="ECO:0000256" key="9">
    <source>
        <dbReference type="SAM" id="MobiDB-lite"/>
    </source>
</evidence>
<dbReference type="GO" id="GO:0032259">
    <property type="term" value="P:methylation"/>
    <property type="evidence" value="ECO:0007669"/>
    <property type="project" value="UniProtKB-KW"/>
</dbReference>
<keyword evidence="10" id="KW-0472">Membrane</keyword>
<evidence type="ECO:0000256" key="1">
    <source>
        <dbReference type="ARBA" id="ARBA00010632"/>
    </source>
</evidence>
<evidence type="ECO:0000256" key="8">
    <source>
        <dbReference type="ARBA" id="ARBA00047568"/>
    </source>
</evidence>
<keyword evidence="6" id="KW-0694">RNA-binding</keyword>
<dbReference type="Proteomes" id="UP001530377">
    <property type="component" value="Unassembled WGS sequence"/>
</dbReference>
<keyword evidence="10" id="KW-0812">Transmembrane</keyword>
<dbReference type="GO" id="GO:0008168">
    <property type="term" value="F:methyltransferase activity"/>
    <property type="evidence" value="ECO:0007669"/>
    <property type="project" value="UniProtKB-KW"/>
</dbReference>
<evidence type="ECO:0000313" key="12">
    <source>
        <dbReference type="Proteomes" id="UP001530377"/>
    </source>
</evidence>
<feature type="non-terminal residue" evidence="11">
    <location>
        <position position="1"/>
    </location>
</feature>
<keyword evidence="12" id="KW-1185">Reference proteome</keyword>
<dbReference type="SUPFAM" id="SSF53335">
    <property type="entry name" value="S-adenosyl-L-methionine-dependent methyltransferases"/>
    <property type="match status" value="1"/>
</dbReference>
<keyword evidence="3" id="KW-0698">rRNA processing</keyword>
<reference evidence="11 12" key="1">
    <citation type="submission" date="2024-10" db="EMBL/GenBank/DDBJ databases">
        <title>Updated reference genomes for cyclostephanoid diatoms.</title>
        <authorList>
            <person name="Roberts W.R."/>
            <person name="Alverson A.J."/>
        </authorList>
    </citation>
    <scope>NUCLEOTIDE SEQUENCE [LARGE SCALE GENOMIC DNA]</scope>
    <source>
        <strain evidence="11 12">AJA228-03</strain>
    </source>
</reference>
<comment type="catalytic activity">
    <reaction evidence="8">
        <text>L-glutaminyl-[histone H2A] + S-adenosyl-L-methionine = N(5)-methyl-L-glutaminyl-[histone H2A] + S-adenosyl-L-homocysteine + H(+)</text>
        <dbReference type="Rhea" id="RHEA:50904"/>
        <dbReference type="Rhea" id="RHEA-COMP:12837"/>
        <dbReference type="Rhea" id="RHEA-COMP:12839"/>
        <dbReference type="ChEBI" id="CHEBI:15378"/>
        <dbReference type="ChEBI" id="CHEBI:30011"/>
        <dbReference type="ChEBI" id="CHEBI:57856"/>
        <dbReference type="ChEBI" id="CHEBI:59789"/>
        <dbReference type="ChEBI" id="CHEBI:61891"/>
    </reaction>
</comment>
<dbReference type="InterPro" id="IPR000692">
    <property type="entry name" value="Fibrillarin"/>
</dbReference>
<keyword evidence="10" id="KW-1133">Transmembrane helix</keyword>
<organism evidence="11 12">
    <name type="scientific">Cyclostephanos tholiformis</name>
    <dbReference type="NCBI Taxonomy" id="382380"/>
    <lineage>
        <taxon>Eukaryota</taxon>
        <taxon>Sar</taxon>
        <taxon>Stramenopiles</taxon>
        <taxon>Ochrophyta</taxon>
        <taxon>Bacillariophyta</taxon>
        <taxon>Coscinodiscophyceae</taxon>
        <taxon>Thalassiosirophycidae</taxon>
        <taxon>Stephanodiscales</taxon>
        <taxon>Stephanodiscaceae</taxon>
        <taxon>Cyclostephanos</taxon>
    </lineage>
</organism>
<dbReference type="EMBL" id="JALLPB020000029">
    <property type="protein sequence ID" value="KAL3823789.1"/>
    <property type="molecule type" value="Genomic_DNA"/>
</dbReference>